<evidence type="ECO:0000256" key="9">
    <source>
        <dbReference type="ARBA" id="ARBA00023306"/>
    </source>
</evidence>
<comment type="subcellular location">
    <subcellularLocation>
        <location evidence="1">Cytoplasm</location>
        <location evidence="1">Cytoskeleton</location>
        <location evidence="1">Spindle</location>
    </subcellularLocation>
</comment>
<evidence type="ECO:0000313" key="12">
    <source>
        <dbReference type="Proteomes" id="UP001151582"/>
    </source>
</evidence>
<feature type="coiled-coil region" evidence="10">
    <location>
        <begin position="159"/>
        <end position="193"/>
    </location>
</feature>
<dbReference type="Pfam" id="PF25762">
    <property type="entry name" value="HAUS1"/>
    <property type="match status" value="1"/>
</dbReference>
<dbReference type="EMBL" id="JANBQB010000003">
    <property type="protein sequence ID" value="KAJ1985207.1"/>
    <property type="molecule type" value="Genomic_DNA"/>
</dbReference>
<reference evidence="11" key="1">
    <citation type="submission" date="2022-07" db="EMBL/GenBank/DDBJ databases">
        <title>Phylogenomic reconstructions and comparative analyses of Kickxellomycotina fungi.</title>
        <authorList>
            <person name="Reynolds N.K."/>
            <person name="Stajich J.E."/>
            <person name="Barry K."/>
            <person name="Grigoriev I.V."/>
            <person name="Crous P."/>
            <person name="Smith M.E."/>
        </authorList>
    </citation>
    <scope>NUCLEOTIDE SEQUENCE</scope>
    <source>
        <strain evidence="11">RSA 567</strain>
    </source>
</reference>
<keyword evidence="3" id="KW-0963">Cytoplasm</keyword>
<evidence type="ECO:0000256" key="2">
    <source>
        <dbReference type="ARBA" id="ARBA00005479"/>
    </source>
</evidence>
<keyword evidence="9" id="KW-0131">Cell cycle</keyword>
<evidence type="ECO:0000256" key="8">
    <source>
        <dbReference type="ARBA" id="ARBA00023212"/>
    </source>
</evidence>
<dbReference type="PRINTS" id="PR02087">
    <property type="entry name" value="HAUSAUGMINL1"/>
</dbReference>
<feature type="coiled-coil region" evidence="10">
    <location>
        <begin position="244"/>
        <end position="302"/>
    </location>
</feature>
<dbReference type="GO" id="GO:0005829">
    <property type="term" value="C:cytosol"/>
    <property type="evidence" value="ECO:0007669"/>
    <property type="project" value="TreeGrafter"/>
</dbReference>
<dbReference type="PANTHER" id="PTHR31570">
    <property type="entry name" value="HAUS AUGMIN-LIKE COMPLEX SUBUNIT 1"/>
    <property type="match status" value="1"/>
</dbReference>
<evidence type="ECO:0000256" key="3">
    <source>
        <dbReference type="ARBA" id="ARBA00022490"/>
    </source>
</evidence>
<dbReference type="PANTHER" id="PTHR31570:SF1">
    <property type="entry name" value="HAUS AUGMIN-LIKE COMPLEX SUBUNIT 1"/>
    <property type="match status" value="1"/>
</dbReference>
<comment type="caution">
    <text evidence="11">The sequence shown here is derived from an EMBL/GenBank/DDBJ whole genome shotgun (WGS) entry which is preliminary data.</text>
</comment>
<keyword evidence="12" id="KW-1185">Reference proteome</keyword>
<proteinExistence type="inferred from homology"/>
<dbReference type="GO" id="GO:0005874">
    <property type="term" value="C:microtubule"/>
    <property type="evidence" value="ECO:0007669"/>
    <property type="project" value="UniProtKB-KW"/>
</dbReference>
<accession>A0A9W8BDX2</accession>
<evidence type="ECO:0000256" key="7">
    <source>
        <dbReference type="ARBA" id="ARBA00023054"/>
    </source>
</evidence>
<keyword evidence="6" id="KW-0498">Mitosis</keyword>
<comment type="similarity">
    <text evidence="2">Belongs to the HAUS1 family.</text>
</comment>
<evidence type="ECO:0000313" key="11">
    <source>
        <dbReference type="EMBL" id="KAJ1985207.1"/>
    </source>
</evidence>
<evidence type="ECO:0000256" key="4">
    <source>
        <dbReference type="ARBA" id="ARBA00022618"/>
    </source>
</evidence>
<keyword evidence="7 10" id="KW-0175">Coiled coil</keyword>
<protein>
    <submittedName>
        <fullName evidence="11">Uncharacterized protein</fullName>
    </submittedName>
</protein>
<evidence type="ECO:0000256" key="6">
    <source>
        <dbReference type="ARBA" id="ARBA00022776"/>
    </source>
</evidence>
<keyword evidence="4" id="KW-0132">Cell division</keyword>
<keyword evidence="8" id="KW-0206">Cytoskeleton</keyword>
<name>A0A9W8BDX2_9FUNG</name>
<evidence type="ECO:0000256" key="10">
    <source>
        <dbReference type="SAM" id="Coils"/>
    </source>
</evidence>
<dbReference type="Proteomes" id="UP001151582">
    <property type="component" value="Unassembled WGS sequence"/>
</dbReference>
<organism evidence="11 12">
    <name type="scientific">Dimargaris verticillata</name>
    <dbReference type="NCBI Taxonomy" id="2761393"/>
    <lineage>
        <taxon>Eukaryota</taxon>
        <taxon>Fungi</taxon>
        <taxon>Fungi incertae sedis</taxon>
        <taxon>Zoopagomycota</taxon>
        <taxon>Kickxellomycotina</taxon>
        <taxon>Dimargaritomycetes</taxon>
        <taxon>Dimargaritales</taxon>
        <taxon>Dimargaritaceae</taxon>
        <taxon>Dimargaris</taxon>
    </lineage>
</organism>
<dbReference type="GO" id="GO:0070652">
    <property type="term" value="C:HAUS complex"/>
    <property type="evidence" value="ECO:0007669"/>
    <property type="project" value="InterPro"/>
</dbReference>
<evidence type="ECO:0000256" key="1">
    <source>
        <dbReference type="ARBA" id="ARBA00004186"/>
    </source>
</evidence>
<dbReference type="AlphaFoldDB" id="A0A9W8BDX2"/>
<dbReference type="GO" id="GO:0051301">
    <property type="term" value="P:cell division"/>
    <property type="evidence" value="ECO:0007669"/>
    <property type="project" value="UniProtKB-KW"/>
</dbReference>
<dbReference type="GO" id="GO:0005819">
    <property type="term" value="C:spindle"/>
    <property type="evidence" value="ECO:0007669"/>
    <property type="project" value="UniProtKB-SubCell"/>
</dbReference>
<gene>
    <name evidence="11" type="ORF">H4R34_000166</name>
</gene>
<keyword evidence="5" id="KW-0493">Microtubule</keyword>
<sequence>MSADTNESVRSTAQRWAMVDTWLHQQQPHFSEANAATSEASQSDGAWAAAITSLERTDETLALLELLRDHQSHASANQQLANQFAHHMAQEYETQTTRLAQSLQTTGVSLANVPPPLKDQLEALGRIAVLLDLKDVALSSFQIALCTWCNQYWTQKRTLVELRAQQRRIKQRQQDAQRQLQKVQRVLNQATTVHPMEEQKAREWRHNTRLLGQKTKEYASRVTDLGTIVQAIDPITKHVDYDSLKRSDDRIIELSQQLNQHQDKVNSYMALPPDITLAKLKLEEANGYLTKLKAEREALLAKMVDQMQ</sequence>
<dbReference type="GO" id="GO:0051225">
    <property type="term" value="P:spindle assembly"/>
    <property type="evidence" value="ECO:0007669"/>
    <property type="project" value="InterPro"/>
</dbReference>
<evidence type="ECO:0000256" key="5">
    <source>
        <dbReference type="ARBA" id="ARBA00022701"/>
    </source>
</evidence>
<dbReference type="OrthoDB" id="5372507at2759"/>
<dbReference type="InterPro" id="IPR026243">
    <property type="entry name" value="HAUS1"/>
</dbReference>